<dbReference type="AlphaFoldDB" id="A0A5A7P4Z3"/>
<evidence type="ECO:0000256" key="2">
    <source>
        <dbReference type="ARBA" id="ARBA00004496"/>
    </source>
</evidence>
<reference evidence="9" key="1">
    <citation type="journal article" date="2019" name="Curr. Biol.">
        <title>Genome Sequence of Striga asiatica Provides Insight into the Evolution of Plant Parasitism.</title>
        <authorList>
            <person name="Yoshida S."/>
            <person name="Kim S."/>
            <person name="Wafula E.K."/>
            <person name="Tanskanen J."/>
            <person name="Kim Y.M."/>
            <person name="Honaas L."/>
            <person name="Yang Z."/>
            <person name="Spallek T."/>
            <person name="Conn C.E."/>
            <person name="Ichihashi Y."/>
            <person name="Cheong K."/>
            <person name="Cui S."/>
            <person name="Der J.P."/>
            <person name="Gundlach H."/>
            <person name="Jiao Y."/>
            <person name="Hori C."/>
            <person name="Ishida J.K."/>
            <person name="Kasahara H."/>
            <person name="Kiba T."/>
            <person name="Kim M.S."/>
            <person name="Koo N."/>
            <person name="Laohavisit A."/>
            <person name="Lee Y.H."/>
            <person name="Lumba S."/>
            <person name="McCourt P."/>
            <person name="Mortimer J.C."/>
            <person name="Mutuku J.M."/>
            <person name="Nomura T."/>
            <person name="Sasaki-Sekimoto Y."/>
            <person name="Seto Y."/>
            <person name="Wang Y."/>
            <person name="Wakatake T."/>
            <person name="Sakakibara H."/>
            <person name="Demura T."/>
            <person name="Yamaguchi S."/>
            <person name="Yoneyama K."/>
            <person name="Manabe R.I."/>
            <person name="Nelson D.C."/>
            <person name="Schulman A.H."/>
            <person name="Timko M.P."/>
            <person name="dePamphilis C.W."/>
            <person name="Choi D."/>
            <person name="Shirasu K."/>
        </authorList>
    </citation>
    <scope>NUCLEOTIDE SEQUENCE [LARGE SCALE GENOMIC DNA]</scope>
    <source>
        <strain evidence="9">cv. UVA1</strain>
    </source>
</reference>
<feature type="domain" description="Essential protein Yae1 N-terminal" evidence="7">
    <location>
        <begin position="109"/>
        <end position="146"/>
    </location>
</feature>
<dbReference type="PANTHER" id="PTHR18829">
    <property type="entry name" value="PROTEIN YAE1 HOMOLOG"/>
    <property type="match status" value="1"/>
</dbReference>
<keyword evidence="6" id="KW-0812">Transmembrane</keyword>
<dbReference type="GO" id="GO:0005737">
    <property type="term" value="C:cytoplasm"/>
    <property type="evidence" value="ECO:0007669"/>
    <property type="project" value="UniProtKB-SubCell"/>
</dbReference>
<comment type="caution">
    <text evidence="8">The sequence shown here is derived from an EMBL/GenBank/DDBJ whole genome shotgun (WGS) entry which is preliminary data.</text>
</comment>
<evidence type="ECO:0000256" key="1">
    <source>
        <dbReference type="ARBA" id="ARBA00004123"/>
    </source>
</evidence>
<evidence type="ECO:0000256" key="3">
    <source>
        <dbReference type="ARBA" id="ARBA00022490"/>
    </source>
</evidence>
<dbReference type="GO" id="GO:0016874">
    <property type="term" value="F:ligase activity"/>
    <property type="evidence" value="ECO:0007669"/>
    <property type="project" value="UniProtKB-KW"/>
</dbReference>
<evidence type="ECO:0000259" key="7">
    <source>
        <dbReference type="Pfam" id="PF09811"/>
    </source>
</evidence>
<evidence type="ECO:0000256" key="4">
    <source>
        <dbReference type="ARBA" id="ARBA00023242"/>
    </source>
</evidence>
<keyword evidence="8" id="KW-0436">Ligase</keyword>
<evidence type="ECO:0000313" key="8">
    <source>
        <dbReference type="EMBL" id="GER27737.1"/>
    </source>
</evidence>
<dbReference type="Proteomes" id="UP000325081">
    <property type="component" value="Unassembled WGS sequence"/>
</dbReference>
<name>A0A5A7P4Z3_STRAF</name>
<feature type="transmembrane region" description="Helical" evidence="6">
    <location>
        <begin position="6"/>
        <end position="32"/>
    </location>
</feature>
<keyword evidence="4" id="KW-0539">Nucleus</keyword>
<dbReference type="EMBL" id="BKCP01002113">
    <property type="protein sequence ID" value="GER27737.1"/>
    <property type="molecule type" value="Genomic_DNA"/>
</dbReference>
<gene>
    <name evidence="8" type="ORF">STAS_03464</name>
</gene>
<keyword evidence="3" id="KW-0963">Cytoplasm</keyword>
<dbReference type="OrthoDB" id="20086at2759"/>
<keyword evidence="9" id="KW-1185">Reference proteome</keyword>
<protein>
    <submittedName>
        <fullName evidence="8">Histidine--tRNA ligase</fullName>
    </submittedName>
</protein>
<evidence type="ECO:0000256" key="5">
    <source>
        <dbReference type="SAM" id="MobiDB-lite"/>
    </source>
</evidence>
<keyword evidence="6" id="KW-1133">Transmembrane helix</keyword>
<dbReference type="InterPro" id="IPR038881">
    <property type="entry name" value="Yae1-like"/>
</dbReference>
<dbReference type="InterPro" id="IPR019191">
    <property type="entry name" value="Essential_protein_Yae1_N"/>
</dbReference>
<organism evidence="8 9">
    <name type="scientific">Striga asiatica</name>
    <name type="common">Asiatic witchweed</name>
    <name type="synonym">Buchnera asiatica</name>
    <dbReference type="NCBI Taxonomy" id="4170"/>
    <lineage>
        <taxon>Eukaryota</taxon>
        <taxon>Viridiplantae</taxon>
        <taxon>Streptophyta</taxon>
        <taxon>Embryophyta</taxon>
        <taxon>Tracheophyta</taxon>
        <taxon>Spermatophyta</taxon>
        <taxon>Magnoliopsida</taxon>
        <taxon>eudicotyledons</taxon>
        <taxon>Gunneridae</taxon>
        <taxon>Pentapetalae</taxon>
        <taxon>asterids</taxon>
        <taxon>lamiids</taxon>
        <taxon>Lamiales</taxon>
        <taxon>Orobanchaceae</taxon>
        <taxon>Buchnereae</taxon>
        <taxon>Striga</taxon>
    </lineage>
</organism>
<dbReference type="PANTHER" id="PTHR18829:SF0">
    <property type="entry name" value="PROTEIN YAE1 HOMOLOG"/>
    <property type="match status" value="1"/>
</dbReference>
<evidence type="ECO:0000313" key="9">
    <source>
        <dbReference type="Proteomes" id="UP000325081"/>
    </source>
</evidence>
<comment type="subcellular location">
    <subcellularLocation>
        <location evidence="2">Cytoplasm</location>
    </subcellularLocation>
    <subcellularLocation>
        <location evidence="1">Nucleus</location>
    </subcellularLocation>
</comment>
<accession>A0A5A7P4Z3</accession>
<dbReference type="Pfam" id="PF09811">
    <property type="entry name" value="Yae1_N"/>
    <property type="match status" value="1"/>
</dbReference>
<sequence length="252" mass="28932">MDFFFPALFLLILLCSFVPFSFFFFLPFFVLLQGSIADDLYSEILQSSSVGLDRRPTAAQATNNPNESDAGDLWYDDESSYENSVERLDKACDMEREWERRHNQFHTIGYRDGLIAGKEAAAQEGFNIGFKESILTGYNWGLVRGITSAMVCLPDGLKEKLVKTEETMSEFRKLHEHVQSLSTTDALKLFYEDQKKKLENQKESNNHSHTEEVLDHQHSDNNVLENCHRQLQSLLSDTPMLDKPEDYGYSCC</sequence>
<dbReference type="GO" id="GO:0005634">
    <property type="term" value="C:nucleus"/>
    <property type="evidence" value="ECO:0007669"/>
    <property type="project" value="UniProtKB-SubCell"/>
</dbReference>
<proteinExistence type="predicted"/>
<evidence type="ECO:0000256" key="6">
    <source>
        <dbReference type="SAM" id="Phobius"/>
    </source>
</evidence>
<keyword evidence="6" id="KW-0472">Membrane</keyword>
<feature type="region of interest" description="Disordered" evidence="5">
    <location>
        <begin position="199"/>
        <end position="218"/>
    </location>
</feature>